<keyword evidence="1" id="KW-0812">Transmembrane</keyword>
<protein>
    <submittedName>
        <fullName evidence="2">Uncharacterized protein</fullName>
    </submittedName>
</protein>
<feature type="transmembrane region" description="Helical" evidence="1">
    <location>
        <begin position="96"/>
        <end position="115"/>
    </location>
</feature>
<evidence type="ECO:0000256" key="1">
    <source>
        <dbReference type="SAM" id="Phobius"/>
    </source>
</evidence>
<feature type="transmembrane region" description="Helical" evidence="1">
    <location>
        <begin position="30"/>
        <end position="52"/>
    </location>
</feature>
<accession>A0A4Z1SNG0</accession>
<reference evidence="2 3" key="1">
    <citation type="submission" date="2019-05" db="EMBL/GenBank/DDBJ databases">
        <title>The compact genome of Giardia muris reveals important steps in the evolution of intestinal protozoan parasites.</title>
        <authorList>
            <person name="Xu F."/>
            <person name="Jimenez-Gonzalez A."/>
            <person name="Einarsson E."/>
            <person name="Astvaldsson A."/>
            <person name="Peirasmaki D."/>
            <person name="Eckmann L."/>
            <person name="Andersson J.O."/>
            <person name="Svard S.G."/>
            <person name="Jerlstrom-Hultqvist J."/>
        </authorList>
    </citation>
    <scope>NUCLEOTIDE SEQUENCE [LARGE SCALE GENOMIC DNA]</scope>
    <source>
        <strain evidence="2 3">Roberts-Thomson</strain>
    </source>
</reference>
<evidence type="ECO:0000313" key="2">
    <source>
        <dbReference type="EMBL" id="TNJ26405.1"/>
    </source>
</evidence>
<dbReference type="VEuPathDB" id="GiardiaDB:GMRT_14680"/>
<sequence length="174" mass="19719">MTESRRRHGCNLPCGRPQGTPRFVLGHASYAIATILLVGLLGSALWGFGICWEELRLGQEWSRGLWFLQALLLVSCALYTVLLFLTTWIYLFQTHAYLFGVCSLIVLFILDLIHINVAIRRLGFNVFLLNSQINSLLVILTVHHYTLYVSTVVIAATMVLIYPLIDPFPLKRRG</sequence>
<gene>
    <name evidence="2" type="ORF">GMRT_14680</name>
</gene>
<name>A0A4Z1SNG0_GIAMU</name>
<comment type="caution">
    <text evidence="2">The sequence shown here is derived from an EMBL/GenBank/DDBJ whole genome shotgun (WGS) entry which is preliminary data.</text>
</comment>
<feature type="transmembrane region" description="Helical" evidence="1">
    <location>
        <begin position="64"/>
        <end position="90"/>
    </location>
</feature>
<keyword evidence="1" id="KW-1133">Transmembrane helix</keyword>
<evidence type="ECO:0000313" key="3">
    <source>
        <dbReference type="Proteomes" id="UP000315496"/>
    </source>
</evidence>
<keyword evidence="1" id="KW-0472">Membrane</keyword>
<dbReference type="AlphaFoldDB" id="A0A4Z1SNG0"/>
<keyword evidence="3" id="KW-1185">Reference proteome</keyword>
<organism evidence="2 3">
    <name type="scientific">Giardia muris</name>
    <dbReference type="NCBI Taxonomy" id="5742"/>
    <lineage>
        <taxon>Eukaryota</taxon>
        <taxon>Metamonada</taxon>
        <taxon>Diplomonadida</taxon>
        <taxon>Hexamitidae</taxon>
        <taxon>Giardiinae</taxon>
        <taxon>Giardia</taxon>
    </lineage>
</organism>
<dbReference type="Proteomes" id="UP000315496">
    <property type="component" value="Chromosome 5"/>
</dbReference>
<dbReference type="EMBL" id="VDLU01000005">
    <property type="protein sequence ID" value="TNJ26405.1"/>
    <property type="molecule type" value="Genomic_DNA"/>
</dbReference>
<feature type="transmembrane region" description="Helical" evidence="1">
    <location>
        <begin position="147"/>
        <end position="165"/>
    </location>
</feature>
<proteinExistence type="predicted"/>